<keyword evidence="3" id="KW-1185">Reference proteome</keyword>
<dbReference type="PANTHER" id="PTHR23095:SF17">
    <property type="entry name" value="PARANEOPLASTIC ANTIGEN MA1"/>
    <property type="match status" value="1"/>
</dbReference>
<evidence type="ECO:0000256" key="1">
    <source>
        <dbReference type="PROSITE-ProRule" id="PRU00047"/>
    </source>
</evidence>
<evidence type="ECO:0000259" key="2">
    <source>
        <dbReference type="PROSITE" id="PS50158"/>
    </source>
</evidence>
<organism evidence="3 4">
    <name type="scientific">Clupea harengus</name>
    <name type="common">Atlantic herring</name>
    <dbReference type="NCBI Taxonomy" id="7950"/>
    <lineage>
        <taxon>Eukaryota</taxon>
        <taxon>Metazoa</taxon>
        <taxon>Chordata</taxon>
        <taxon>Craniata</taxon>
        <taxon>Vertebrata</taxon>
        <taxon>Euteleostomi</taxon>
        <taxon>Actinopterygii</taxon>
        <taxon>Neopterygii</taxon>
        <taxon>Teleostei</taxon>
        <taxon>Clupei</taxon>
        <taxon>Clupeiformes</taxon>
        <taxon>Clupeoidei</taxon>
        <taxon>Clupeidae</taxon>
        <taxon>Clupea</taxon>
    </lineage>
</organism>
<dbReference type="InterPro" id="IPR026523">
    <property type="entry name" value="PNMA"/>
</dbReference>
<dbReference type="AlphaFoldDB" id="A0A8M1KDS6"/>
<feature type="domain" description="CCHC-type" evidence="2">
    <location>
        <begin position="337"/>
        <end position="352"/>
    </location>
</feature>
<dbReference type="PANTHER" id="PTHR23095">
    <property type="entry name" value="PARANEOPLASTIC ANTIGEN"/>
    <property type="match status" value="1"/>
</dbReference>
<dbReference type="InterPro" id="IPR001878">
    <property type="entry name" value="Znf_CCHC"/>
</dbReference>
<accession>A0A8M1KDS6</accession>
<keyword evidence="1" id="KW-0479">Metal-binding</keyword>
<dbReference type="KEGG" id="char:105912167"/>
<dbReference type="GO" id="GO:0003676">
    <property type="term" value="F:nucleic acid binding"/>
    <property type="evidence" value="ECO:0007669"/>
    <property type="project" value="InterPro"/>
</dbReference>
<sequence length="377" mass="41814">MGPWPVHIVSELPPAPSPKRDDFQTKLLSFLQQEGKSLADIHNIAPPTPTVNAELVKAINSLVQKCNIVSPVETQSYRKLRTFSGLTPAPSGEDEYDVWAEHVSHILEEWQCSDSLKKQKLVECLRGTASDIVRFVKIENPSATSGDYLSALETAFGNTESASDLLVRYKSTFQEEGEKLSAYILKLDKLLHVVLRKKGIDYSDMNRLRIQQIIRGALPTDMVALRLRMTHKLREPPSFAELLKEVREEENMVYNRNTAKATVALSAVASTTTSSNETEIEVLKKEIMGLKSAVTQLSSAAVVPAPAEPSKLHSLAVTPSADKVVPAKSGGGATYFCYQCGEDGHFQRYCRNEENLRKVNQRLIKMTRPKGNFTGAQ</sequence>
<proteinExistence type="predicted"/>
<dbReference type="InterPro" id="IPR048270">
    <property type="entry name" value="PNMA_C"/>
</dbReference>
<dbReference type="GeneID" id="105912167"/>
<name>A0A8M1KDS6_CLUHA</name>
<evidence type="ECO:0000313" key="3">
    <source>
        <dbReference type="Proteomes" id="UP000515152"/>
    </source>
</evidence>
<dbReference type="PROSITE" id="PS50158">
    <property type="entry name" value="ZF_CCHC"/>
    <property type="match status" value="1"/>
</dbReference>
<protein>
    <submittedName>
        <fullName evidence="4">Paraneoplastic antigen Ma1-like</fullName>
    </submittedName>
</protein>
<reference evidence="4" key="1">
    <citation type="submission" date="2025-08" db="UniProtKB">
        <authorList>
            <consortium name="RefSeq"/>
        </authorList>
    </citation>
    <scope>IDENTIFICATION</scope>
</reference>
<keyword evidence="1" id="KW-0863">Zinc-finger</keyword>
<keyword evidence="1" id="KW-0862">Zinc</keyword>
<dbReference type="GO" id="GO:0008270">
    <property type="term" value="F:zinc ion binding"/>
    <property type="evidence" value="ECO:0007669"/>
    <property type="project" value="UniProtKB-KW"/>
</dbReference>
<dbReference type="OrthoDB" id="115435at2759"/>
<dbReference type="Pfam" id="PF14893">
    <property type="entry name" value="PNMA"/>
    <property type="match status" value="1"/>
</dbReference>
<evidence type="ECO:0000313" key="4">
    <source>
        <dbReference type="RefSeq" id="XP_042562052.1"/>
    </source>
</evidence>
<dbReference type="Proteomes" id="UP000515152">
    <property type="component" value="Unplaced"/>
</dbReference>
<dbReference type="RefSeq" id="XP_042562052.1">
    <property type="nucleotide sequence ID" value="XM_042706118.1"/>
</dbReference>
<gene>
    <name evidence="4" type="primary">LOC105912167</name>
</gene>